<dbReference type="RefSeq" id="WP_109061084.1">
    <property type="nucleotide sequence ID" value="NZ_QETA01000002.1"/>
</dbReference>
<proteinExistence type="inferred from homology"/>
<dbReference type="PANTHER" id="PTHR30537:SF5">
    <property type="entry name" value="HTH-TYPE TRANSCRIPTIONAL ACTIVATOR TTDR-RELATED"/>
    <property type="match status" value="1"/>
</dbReference>
<evidence type="ECO:0000313" key="6">
    <source>
        <dbReference type="EMBL" id="PWF23806.1"/>
    </source>
</evidence>
<keyword evidence="7" id="KW-1185">Reference proteome</keyword>
<evidence type="ECO:0000256" key="3">
    <source>
        <dbReference type="ARBA" id="ARBA00023125"/>
    </source>
</evidence>
<organism evidence="6 7">
    <name type="scientific">Corticimicrobacter populi</name>
    <dbReference type="NCBI Taxonomy" id="2175229"/>
    <lineage>
        <taxon>Bacteria</taxon>
        <taxon>Pseudomonadati</taxon>
        <taxon>Pseudomonadota</taxon>
        <taxon>Betaproteobacteria</taxon>
        <taxon>Burkholderiales</taxon>
        <taxon>Alcaligenaceae</taxon>
        <taxon>Corticimicrobacter</taxon>
    </lineage>
</organism>
<dbReference type="GO" id="GO:0043565">
    <property type="term" value="F:sequence-specific DNA binding"/>
    <property type="evidence" value="ECO:0007669"/>
    <property type="project" value="TreeGrafter"/>
</dbReference>
<dbReference type="CDD" id="cd08422">
    <property type="entry name" value="PBP2_CrgA_like"/>
    <property type="match status" value="1"/>
</dbReference>
<keyword evidence="2" id="KW-0805">Transcription regulation</keyword>
<dbReference type="Pfam" id="PF00126">
    <property type="entry name" value="HTH_1"/>
    <property type="match status" value="1"/>
</dbReference>
<protein>
    <submittedName>
        <fullName evidence="6">LysR family transcriptional regulator</fullName>
    </submittedName>
</protein>
<dbReference type="GO" id="GO:0003700">
    <property type="term" value="F:DNA-binding transcription factor activity"/>
    <property type="evidence" value="ECO:0007669"/>
    <property type="project" value="InterPro"/>
</dbReference>
<dbReference type="Pfam" id="PF03466">
    <property type="entry name" value="LysR_substrate"/>
    <property type="match status" value="1"/>
</dbReference>
<dbReference type="InterPro" id="IPR036390">
    <property type="entry name" value="WH_DNA-bd_sf"/>
</dbReference>
<name>A0A2V1K143_9BURK</name>
<dbReference type="AlphaFoldDB" id="A0A2V1K143"/>
<comment type="similarity">
    <text evidence="1">Belongs to the LysR transcriptional regulatory family.</text>
</comment>
<dbReference type="SUPFAM" id="SSF53850">
    <property type="entry name" value="Periplasmic binding protein-like II"/>
    <property type="match status" value="1"/>
</dbReference>
<evidence type="ECO:0000259" key="5">
    <source>
        <dbReference type="PROSITE" id="PS50931"/>
    </source>
</evidence>
<dbReference type="InterPro" id="IPR005119">
    <property type="entry name" value="LysR_subst-bd"/>
</dbReference>
<dbReference type="InterPro" id="IPR058163">
    <property type="entry name" value="LysR-type_TF_proteobact-type"/>
</dbReference>
<dbReference type="Gene3D" id="3.40.190.290">
    <property type="match status" value="1"/>
</dbReference>
<dbReference type="FunFam" id="1.10.10.10:FF:000001">
    <property type="entry name" value="LysR family transcriptional regulator"/>
    <property type="match status" value="1"/>
</dbReference>
<evidence type="ECO:0000256" key="2">
    <source>
        <dbReference type="ARBA" id="ARBA00023015"/>
    </source>
</evidence>
<dbReference type="InterPro" id="IPR036388">
    <property type="entry name" value="WH-like_DNA-bd_sf"/>
</dbReference>
<dbReference type="SUPFAM" id="SSF46785">
    <property type="entry name" value="Winged helix' DNA-binding domain"/>
    <property type="match status" value="1"/>
</dbReference>
<dbReference type="Gene3D" id="1.10.10.10">
    <property type="entry name" value="Winged helix-like DNA-binding domain superfamily/Winged helix DNA-binding domain"/>
    <property type="match status" value="1"/>
</dbReference>
<feature type="domain" description="HTH lysR-type" evidence="5">
    <location>
        <begin position="5"/>
        <end position="62"/>
    </location>
</feature>
<keyword evidence="3" id="KW-0238">DNA-binding</keyword>
<comment type="caution">
    <text evidence="6">The sequence shown here is derived from an EMBL/GenBank/DDBJ whole genome shotgun (WGS) entry which is preliminary data.</text>
</comment>
<dbReference type="EMBL" id="QETA01000002">
    <property type="protein sequence ID" value="PWF23806.1"/>
    <property type="molecule type" value="Genomic_DNA"/>
</dbReference>
<evidence type="ECO:0000313" key="7">
    <source>
        <dbReference type="Proteomes" id="UP000245212"/>
    </source>
</evidence>
<evidence type="ECO:0000256" key="1">
    <source>
        <dbReference type="ARBA" id="ARBA00009437"/>
    </source>
</evidence>
<dbReference type="Proteomes" id="UP000245212">
    <property type="component" value="Unassembled WGS sequence"/>
</dbReference>
<dbReference type="PRINTS" id="PR00039">
    <property type="entry name" value="HTHLYSR"/>
</dbReference>
<dbReference type="PROSITE" id="PS50931">
    <property type="entry name" value="HTH_LYSR"/>
    <property type="match status" value="1"/>
</dbReference>
<dbReference type="GO" id="GO:0006351">
    <property type="term" value="P:DNA-templated transcription"/>
    <property type="evidence" value="ECO:0007669"/>
    <property type="project" value="TreeGrafter"/>
</dbReference>
<reference evidence="7" key="1">
    <citation type="submission" date="2018-05" db="EMBL/GenBank/DDBJ databases">
        <authorList>
            <person name="Li Y."/>
        </authorList>
    </citation>
    <scope>NUCLEOTIDE SEQUENCE [LARGE SCALE GENOMIC DNA]</scope>
    <source>
        <strain evidence="7">3d-2-2</strain>
    </source>
</reference>
<dbReference type="PANTHER" id="PTHR30537">
    <property type="entry name" value="HTH-TYPE TRANSCRIPTIONAL REGULATOR"/>
    <property type="match status" value="1"/>
</dbReference>
<evidence type="ECO:0000256" key="4">
    <source>
        <dbReference type="ARBA" id="ARBA00023163"/>
    </source>
</evidence>
<keyword evidence="4" id="KW-0804">Transcription</keyword>
<dbReference type="InterPro" id="IPR000847">
    <property type="entry name" value="LysR_HTH_N"/>
</dbReference>
<accession>A0A2V1K143</accession>
<sequence length="320" mass="34971">MKKLPDLEAWAIFAKVAETGSFARAATELGLSQATVSKAVSRLEQRLHTNLLQRTSRRLSLTASGQAAQERAARLLQEGEAIEADITEQSGSLRGQIRLTAPMSFGVAHLAPALPDFMQAHPGISLDVNFSDEQVDIVAGGYDLALRISTLDDSSLLALRLCTVRILPVGAPDCFARHGQPRHPRDLAGLPALEYAYARTGRAWQFTHPQQGEFSQAMASPLRVNNADALLPALRRGLGLALLPEFLVWEDLQAGTLQTCLPGWQAHPIALYIVTPPGRLRPARVQVLIDFLATRFRQPPWGWPEESRSQVQDGSTTILP</sequence>
<gene>
    <name evidence="6" type="ORF">DD235_05520</name>
</gene>